<dbReference type="OrthoDB" id="6239803at2759"/>
<dbReference type="Proteomes" id="UP000748531">
    <property type="component" value="Unassembled WGS sequence"/>
</dbReference>
<proteinExistence type="predicted"/>
<name>A0A8J4T3S3_9TREM</name>
<accession>A0A8J4T3S3</accession>
<keyword evidence="2" id="KW-1185">Reference proteome</keyword>
<sequence length="152" mass="16992">MIIDPPESLKMLYCFRLLSELCKMAFLTGDHASGSDLSYMPSAAQSGESHAVYGPQMPSTDVYQTGGYWLTGTQMMNCVFSPTDHVADVAFDPLEELVWCISRLLRSCQIGSHQSEACLSDEAQSHEYATEVLLLLHHFYPPITEENAFFNE</sequence>
<evidence type="ECO:0000313" key="2">
    <source>
        <dbReference type="Proteomes" id="UP000748531"/>
    </source>
</evidence>
<evidence type="ECO:0000313" key="1">
    <source>
        <dbReference type="EMBL" id="KAF5397918.1"/>
    </source>
</evidence>
<organism evidence="1 2">
    <name type="scientific">Paragonimus heterotremus</name>
    <dbReference type="NCBI Taxonomy" id="100268"/>
    <lineage>
        <taxon>Eukaryota</taxon>
        <taxon>Metazoa</taxon>
        <taxon>Spiralia</taxon>
        <taxon>Lophotrochozoa</taxon>
        <taxon>Platyhelminthes</taxon>
        <taxon>Trematoda</taxon>
        <taxon>Digenea</taxon>
        <taxon>Plagiorchiida</taxon>
        <taxon>Troglotremata</taxon>
        <taxon>Troglotrematidae</taxon>
        <taxon>Paragonimus</taxon>
    </lineage>
</organism>
<gene>
    <name evidence="1" type="ORF">PHET_08850</name>
</gene>
<protein>
    <submittedName>
        <fullName evidence="1">Uncharacterized protein</fullName>
    </submittedName>
</protein>
<reference evidence="1" key="1">
    <citation type="submission" date="2019-05" db="EMBL/GenBank/DDBJ databases">
        <title>Annotation for the trematode Paragonimus heterotremus.</title>
        <authorList>
            <person name="Choi Y.-J."/>
        </authorList>
    </citation>
    <scope>NUCLEOTIDE SEQUENCE</scope>
    <source>
        <strain evidence="1">LC</strain>
    </source>
</reference>
<comment type="caution">
    <text evidence="1">The sequence shown here is derived from an EMBL/GenBank/DDBJ whole genome shotgun (WGS) entry which is preliminary data.</text>
</comment>
<dbReference type="AlphaFoldDB" id="A0A8J4T3S3"/>
<dbReference type="EMBL" id="LUCH01005613">
    <property type="protein sequence ID" value="KAF5397918.1"/>
    <property type="molecule type" value="Genomic_DNA"/>
</dbReference>